<comment type="caution">
    <text evidence="3">The sequence shown here is derived from an EMBL/GenBank/DDBJ whole genome shotgun (WGS) entry which is preliminary data.</text>
</comment>
<gene>
    <name evidence="3" type="ORF">AOG55_01300</name>
</gene>
<dbReference type="PANTHER" id="PTHR46268">
    <property type="entry name" value="STRESS RESPONSE PROTEIN NHAX"/>
    <property type="match status" value="1"/>
</dbReference>
<dbReference type="PANTHER" id="PTHR46268:SF6">
    <property type="entry name" value="UNIVERSAL STRESS PROTEIN UP12"/>
    <property type="match status" value="1"/>
</dbReference>
<organism evidence="3 4">
    <name type="scientific">Acidiplasma cupricumulans</name>
    <dbReference type="NCBI Taxonomy" id="312540"/>
    <lineage>
        <taxon>Archaea</taxon>
        <taxon>Methanobacteriati</taxon>
        <taxon>Thermoplasmatota</taxon>
        <taxon>Thermoplasmata</taxon>
        <taxon>Thermoplasmatales</taxon>
        <taxon>Ferroplasmaceae</taxon>
        <taxon>Acidiplasma</taxon>
    </lineage>
</organism>
<evidence type="ECO:0000256" key="1">
    <source>
        <dbReference type="ARBA" id="ARBA00008791"/>
    </source>
</evidence>
<feature type="domain" description="UspA" evidence="2">
    <location>
        <begin position="2"/>
        <end position="142"/>
    </location>
</feature>
<dbReference type="CDD" id="cd00293">
    <property type="entry name" value="USP-like"/>
    <property type="match status" value="1"/>
</dbReference>
<sequence length="143" mass="15525">MKVLVSYDDSQGAKEALKYALSMKCAINEYKIVYVIPTIVGISASFDSYIPESVYEGQDKTADEILSHASKELDKAGVKYELIKLNSNGEEISKLIIEEAEKDNVDLIITGTRKLHGISKLILGSVSSGIIAHSNIPVTVVPP</sequence>
<dbReference type="Gene3D" id="3.40.50.620">
    <property type="entry name" value="HUPs"/>
    <property type="match status" value="1"/>
</dbReference>
<dbReference type="InterPro" id="IPR006016">
    <property type="entry name" value="UspA"/>
</dbReference>
<dbReference type="Proteomes" id="UP000050301">
    <property type="component" value="Unassembled WGS sequence"/>
</dbReference>
<evidence type="ECO:0000313" key="4">
    <source>
        <dbReference type="Proteomes" id="UP000050301"/>
    </source>
</evidence>
<reference evidence="3 4" key="1">
    <citation type="submission" date="2015-09" db="EMBL/GenBank/DDBJ databases">
        <title>Heavy metals and arsenic resistance mechanisms in polyextremophilic archaea of the family Ferroplasmaceae.</title>
        <authorList>
            <person name="Bulaev A.G."/>
            <person name="Kanygina A.V."/>
        </authorList>
    </citation>
    <scope>NUCLEOTIDE SEQUENCE [LARGE SCALE GENOMIC DNA]</scope>
    <source>
        <strain evidence="3 4">BH2</strain>
    </source>
</reference>
<dbReference type="InParanoid" id="A0A0Q0RPU7"/>
<dbReference type="RefSeq" id="WP_048102569.1">
    <property type="nucleotide sequence ID" value="NZ_LKBH01000268.1"/>
</dbReference>
<dbReference type="Pfam" id="PF00582">
    <property type="entry name" value="Usp"/>
    <property type="match status" value="1"/>
</dbReference>
<dbReference type="SUPFAM" id="SSF52402">
    <property type="entry name" value="Adenine nucleotide alpha hydrolases-like"/>
    <property type="match status" value="1"/>
</dbReference>
<dbReference type="AlphaFoldDB" id="A0A0Q0RPU7"/>
<protein>
    <submittedName>
        <fullName evidence="3">Universal stress protein</fullName>
    </submittedName>
</protein>
<dbReference type="InterPro" id="IPR014729">
    <property type="entry name" value="Rossmann-like_a/b/a_fold"/>
</dbReference>
<comment type="similarity">
    <text evidence="1">Belongs to the universal stress protein A family.</text>
</comment>
<dbReference type="EMBL" id="LKBH01000268">
    <property type="protein sequence ID" value="KQB34177.1"/>
    <property type="molecule type" value="Genomic_DNA"/>
</dbReference>
<name>A0A0Q0RPU7_9ARCH</name>
<accession>A0A0Q0RPU7</accession>
<evidence type="ECO:0000313" key="3">
    <source>
        <dbReference type="EMBL" id="KQB34177.1"/>
    </source>
</evidence>
<evidence type="ECO:0000259" key="2">
    <source>
        <dbReference type="Pfam" id="PF00582"/>
    </source>
</evidence>
<keyword evidence="4" id="KW-1185">Reference proteome</keyword>
<proteinExistence type="inferred from homology"/>
<dbReference type="GeneID" id="84221502"/>
<dbReference type="FunCoup" id="A0A0Q0RPU7">
    <property type="interactions" value="5"/>
</dbReference>